<dbReference type="Pfam" id="PF22953">
    <property type="entry name" value="SpnB_Rossmann"/>
    <property type="match status" value="1"/>
</dbReference>
<dbReference type="InterPro" id="IPR049900">
    <property type="entry name" value="PKS_mFAS_DH"/>
</dbReference>
<dbReference type="InterPro" id="IPR014030">
    <property type="entry name" value="Ketoacyl_synth_N"/>
</dbReference>
<name>A0ABN4VXW1_9ACTN</name>
<dbReference type="SUPFAM" id="SSF53901">
    <property type="entry name" value="Thiolase-like"/>
    <property type="match status" value="3"/>
</dbReference>
<evidence type="ECO:0000256" key="3">
    <source>
        <dbReference type="ARBA" id="ARBA00022450"/>
    </source>
</evidence>
<dbReference type="Gene3D" id="1.10.1200.10">
    <property type="entry name" value="ACP-like"/>
    <property type="match status" value="3"/>
</dbReference>
<dbReference type="RefSeq" id="WP_079255708.1">
    <property type="nucleotide sequence ID" value="NZ_CP019458.1"/>
</dbReference>
<dbReference type="PROSITE" id="PS52019">
    <property type="entry name" value="PKS_MFAS_DH"/>
    <property type="match status" value="1"/>
</dbReference>
<dbReference type="Gene3D" id="6.10.140.1830">
    <property type="match status" value="1"/>
</dbReference>
<dbReference type="Gene3D" id="3.30.70.3290">
    <property type="match status" value="3"/>
</dbReference>
<feature type="domain" description="Ketosynthase family 3 (KS3)" evidence="11">
    <location>
        <begin position="33"/>
        <end position="456"/>
    </location>
</feature>
<evidence type="ECO:0000313" key="14">
    <source>
        <dbReference type="Proteomes" id="UP000187851"/>
    </source>
</evidence>
<dbReference type="PROSITE" id="PS00606">
    <property type="entry name" value="KS3_1"/>
    <property type="match status" value="3"/>
</dbReference>
<dbReference type="SUPFAM" id="SSF47336">
    <property type="entry name" value="ACP-like"/>
    <property type="match status" value="3"/>
</dbReference>
<dbReference type="InterPro" id="IPR036291">
    <property type="entry name" value="NAD(P)-bd_dom_sf"/>
</dbReference>
<dbReference type="InterPro" id="IPR057326">
    <property type="entry name" value="KR_dom"/>
</dbReference>
<feature type="domain" description="Carrier" evidence="10">
    <location>
        <begin position="1446"/>
        <end position="1521"/>
    </location>
</feature>
<dbReference type="InterPro" id="IPR055123">
    <property type="entry name" value="SpnB-like_Rossmann"/>
</dbReference>
<dbReference type="InterPro" id="IPR015083">
    <property type="entry name" value="NorB/c/GfsB-D-like_docking"/>
</dbReference>
<feature type="domain" description="Carrier" evidence="10">
    <location>
        <begin position="4615"/>
        <end position="4690"/>
    </location>
</feature>
<dbReference type="InterPro" id="IPR009081">
    <property type="entry name" value="PP-bd_ACP"/>
</dbReference>
<comment type="pathway">
    <text evidence="2">Antibiotic biosynthesis.</text>
</comment>
<dbReference type="SMART" id="SM00825">
    <property type="entry name" value="PKS_KS"/>
    <property type="match status" value="3"/>
</dbReference>
<keyword evidence="7" id="KW-0511">Multifunctional enzyme</keyword>
<proteinExistence type="predicted"/>
<dbReference type="InterPro" id="IPR049552">
    <property type="entry name" value="PKS_DH_N"/>
</dbReference>
<evidence type="ECO:0000256" key="2">
    <source>
        <dbReference type="ARBA" id="ARBA00004792"/>
    </source>
</evidence>
<dbReference type="InterPro" id="IPR014031">
    <property type="entry name" value="Ketoacyl_synth_C"/>
</dbReference>
<organism evidence="13 14">
    <name type="scientific">Streptomyces autolyticus</name>
    <dbReference type="NCBI Taxonomy" id="75293"/>
    <lineage>
        <taxon>Bacteria</taxon>
        <taxon>Bacillati</taxon>
        <taxon>Actinomycetota</taxon>
        <taxon>Actinomycetes</taxon>
        <taxon>Kitasatosporales</taxon>
        <taxon>Streptomycetaceae</taxon>
        <taxon>Streptomyces</taxon>
    </lineage>
</organism>
<dbReference type="Pfam" id="PF08990">
    <property type="entry name" value="Docking"/>
    <property type="match status" value="1"/>
</dbReference>
<feature type="region of interest" description="C-terminal hotdog fold" evidence="9">
    <location>
        <begin position="4029"/>
        <end position="4167"/>
    </location>
</feature>
<dbReference type="InterPro" id="IPR014043">
    <property type="entry name" value="Acyl_transferase_dom"/>
</dbReference>
<dbReference type="PROSITE" id="PS50075">
    <property type="entry name" value="CARRIER"/>
    <property type="match status" value="3"/>
</dbReference>
<keyword evidence="4" id="KW-0597">Phosphoprotein</keyword>
<comment type="cofactor">
    <cofactor evidence="1">
        <name>pantetheine 4'-phosphate</name>
        <dbReference type="ChEBI" id="CHEBI:47942"/>
    </cofactor>
</comment>
<dbReference type="EMBL" id="CP019458">
    <property type="protein sequence ID" value="AQA09291.1"/>
    <property type="molecule type" value="Genomic_DNA"/>
</dbReference>
<accession>A0ABN4VXW1</accession>
<dbReference type="Gene3D" id="3.10.129.110">
    <property type="entry name" value="Polyketide synthase dehydratase"/>
    <property type="match status" value="1"/>
</dbReference>
<dbReference type="InterPro" id="IPR020806">
    <property type="entry name" value="PKS_PP-bd"/>
</dbReference>
<keyword evidence="8" id="KW-0012">Acyltransferase</keyword>
<dbReference type="InterPro" id="IPR016036">
    <property type="entry name" value="Malonyl_transacylase_ACP-bd"/>
</dbReference>
<dbReference type="Pfam" id="PF02801">
    <property type="entry name" value="Ketoacyl-synt_C"/>
    <property type="match status" value="3"/>
</dbReference>
<dbReference type="NCBIfam" id="NF045894">
    <property type="entry name" value="PKS_plus_SDR"/>
    <property type="match status" value="1"/>
</dbReference>
<dbReference type="InterPro" id="IPR018201">
    <property type="entry name" value="Ketoacyl_synth_AS"/>
</dbReference>
<dbReference type="InterPro" id="IPR050091">
    <property type="entry name" value="PKS_NRPS_Biosynth_Enz"/>
</dbReference>
<dbReference type="Pfam" id="PF14765">
    <property type="entry name" value="PS-DH"/>
    <property type="match status" value="1"/>
</dbReference>
<dbReference type="Proteomes" id="UP000187851">
    <property type="component" value="Chromosome"/>
</dbReference>
<dbReference type="Pfam" id="PF08659">
    <property type="entry name" value="KR"/>
    <property type="match status" value="3"/>
</dbReference>
<dbReference type="SMART" id="SM01294">
    <property type="entry name" value="PKS_PP_betabranch"/>
    <property type="match status" value="3"/>
</dbReference>
<evidence type="ECO:0000256" key="1">
    <source>
        <dbReference type="ARBA" id="ARBA00001957"/>
    </source>
</evidence>
<dbReference type="CDD" id="cd00833">
    <property type="entry name" value="PKS"/>
    <property type="match status" value="3"/>
</dbReference>
<feature type="region of interest" description="N-terminal hotdog fold" evidence="9">
    <location>
        <begin position="3889"/>
        <end position="4014"/>
    </location>
</feature>
<dbReference type="InterPro" id="IPR020807">
    <property type="entry name" value="PKS_DH"/>
</dbReference>
<evidence type="ECO:0000256" key="9">
    <source>
        <dbReference type="PROSITE-ProRule" id="PRU01363"/>
    </source>
</evidence>
<evidence type="ECO:0000313" key="13">
    <source>
        <dbReference type="EMBL" id="AQA09291.1"/>
    </source>
</evidence>
<dbReference type="InterPro" id="IPR013968">
    <property type="entry name" value="PKS_KR"/>
</dbReference>
<dbReference type="Gene3D" id="3.40.50.720">
    <property type="entry name" value="NAD(P)-binding Rossmann-like Domain"/>
    <property type="match status" value="3"/>
</dbReference>
<evidence type="ECO:0000256" key="4">
    <source>
        <dbReference type="ARBA" id="ARBA00022553"/>
    </source>
</evidence>
<feature type="active site" description="Proton donor; for dehydratase activity" evidence="9">
    <location>
        <position position="4090"/>
    </location>
</feature>
<dbReference type="PROSITE" id="PS52004">
    <property type="entry name" value="KS3_2"/>
    <property type="match status" value="3"/>
</dbReference>
<evidence type="ECO:0000256" key="7">
    <source>
        <dbReference type="ARBA" id="ARBA00023268"/>
    </source>
</evidence>
<dbReference type="SUPFAM" id="SSF55048">
    <property type="entry name" value="Probable ACP-binding domain of malonyl-CoA ACP transacylase"/>
    <property type="match status" value="3"/>
</dbReference>
<dbReference type="InterPro" id="IPR042104">
    <property type="entry name" value="PKS_dehydratase_sf"/>
</dbReference>
<dbReference type="InterPro" id="IPR020841">
    <property type="entry name" value="PKS_Beta-ketoAc_synthase_dom"/>
</dbReference>
<dbReference type="Pfam" id="PF21089">
    <property type="entry name" value="PKS_DH_N"/>
    <property type="match status" value="1"/>
</dbReference>
<dbReference type="SMART" id="SM00826">
    <property type="entry name" value="PKS_DH"/>
    <property type="match status" value="1"/>
</dbReference>
<dbReference type="InterPro" id="IPR032821">
    <property type="entry name" value="PKS_assoc"/>
</dbReference>
<dbReference type="CDD" id="cd08956">
    <property type="entry name" value="KR_3_FAS_SDR_x"/>
    <property type="match status" value="1"/>
</dbReference>
<reference evidence="13 14" key="1">
    <citation type="journal article" date="2017" name="J. Biotechnol.">
        <title>The complete genome sequence of Streptomyces autolyticus CGMCC 0516, the producer of geldanamycin, autolytimycin, reblastatin and elaiophylin.</title>
        <authorList>
            <person name="Yin M."/>
            <person name="Jiang M."/>
            <person name="Ren Z."/>
            <person name="Dong Y."/>
            <person name="Lu T."/>
        </authorList>
    </citation>
    <scope>NUCLEOTIDE SEQUENCE [LARGE SCALE GENOMIC DNA]</scope>
    <source>
        <strain evidence="13 14">CGMCC0516</strain>
    </source>
</reference>
<dbReference type="PANTHER" id="PTHR43775:SF51">
    <property type="entry name" value="INACTIVE PHENOLPHTHIOCEROL SYNTHESIS POLYKETIDE SYNTHASE TYPE I PKS1-RELATED"/>
    <property type="match status" value="1"/>
</dbReference>
<evidence type="ECO:0000259" key="10">
    <source>
        <dbReference type="PROSITE" id="PS50075"/>
    </source>
</evidence>
<dbReference type="PANTHER" id="PTHR43775">
    <property type="entry name" value="FATTY ACID SYNTHASE"/>
    <property type="match status" value="1"/>
</dbReference>
<dbReference type="Pfam" id="PF00698">
    <property type="entry name" value="Acyl_transf_1"/>
    <property type="match status" value="3"/>
</dbReference>
<evidence type="ECO:0000256" key="5">
    <source>
        <dbReference type="ARBA" id="ARBA00022679"/>
    </source>
</evidence>
<dbReference type="SMART" id="SM00823">
    <property type="entry name" value="PKS_PP"/>
    <property type="match status" value="3"/>
</dbReference>
<keyword evidence="3" id="KW-0596">Phosphopantetheine</keyword>
<dbReference type="Pfam" id="PF18369">
    <property type="entry name" value="PKS_DE"/>
    <property type="match status" value="1"/>
</dbReference>
<dbReference type="InterPro" id="IPR041618">
    <property type="entry name" value="PKS_DE"/>
</dbReference>
<dbReference type="InterPro" id="IPR049551">
    <property type="entry name" value="PKS_DH_C"/>
</dbReference>
<keyword evidence="6" id="KW-0045">Antibiotic biosynthesis</keyword>
<dbReference type="SUPFAM" id="SSF52151">
    <property type="entry name" value="FabD/lysophospholipase-like"/>
    <property type="match status" value="3"/>
</dbReference>
<feature type="domain" description="Ketosynthase family 3 (KS3)" evidence="11">
    <location>
        <begin position="1540"/>
        <end position="1961"/>
    </location>
</feature>
<evidence type="ECO:0000256" key="6">
    <source>
        <dbReference type="ARBA" id="ARBA00023194"/>
    </source>
</evidence>
<gene>
    <name evidence="13" type="ORF">BV401_01065</name>
</gene>
<dbReference type="Pfam" id="PF00109">
    <property type="entry name" value="ketoacyl-synt"/>
    <property type="match status" value="3"/>
</dbReference>
<dbReference type="InterPro" id="IPR016039">
    <property type="entry name" value="Thiolase-like"/>
</dbReference>
<feature type="active site" description="Proton acceptor; for dehydratase activity" evidence="9">
    <location>
        <position position="3921"/>
    </location>
</feature>
<feature type="domain" description="Ketosynthase family 3 (KS3)" evidence="11">
    <location>
        <begin position="3002"/>
        <end position="3426"/>
    </location>
</feature>
<dbReference type="CDD" id="cd08952">
    <property type="entry name" value="KR_1_SDR_x"/>
    <property type="match status" value="2"/>
</dbReference>
<evidence type="ECO:0000259" key="11">
    <source>
        <dbReference type="PROSITE" id="PS52004"/>
    </source>
</evidence>
<dbReference type="SMART" id="SM00827">
    <property type="entry name" value="PKS_AT"/>
    <property type="match status" value="3"/>
</dbReference>
<protein>
    <submittedName>
        <fullName evidence="13">Polyketide synthase</fullName>
    </submittedName>
</protein>
<evidence type="ECO:0000259" key="12">
    <source>
        <dbReference type="PROSITE" id="PS52019"/>
    </source>
</evidence>
<dbReference type="Pfam" id="PF16197">
    <property type="entry name" value="KAsynt_C_assoc"/>
    <property type="match status" value="3"/>
</dbReference>
<dbReference type="InterPro" id="IPR016035">
    <property type="entry name" value="Acyl_Trfase/lysoPLipase"/>
</dbReference>
<sequence length="4765" mass="499645">MTDDKKLLDYLRRATAELGQTKAALRDARQAQHEPIAIVGMDCRYPGGVESPEDLWRLVAEGTDAITEWPVNRGWDLEGRYDPDPERPGTSYTRNGGFLDEAGLFDAGFFGISPREALSMDPQQRLLLETAWTAVERAGLDPHALRGTRTGVYIGAIGNGYGDGSKDVPELQGLLDTGTADSVVSGRVSYVLGLEGPAVSVNTACSSSLVAIHLAIQALRTGEATMALAGGVTVMATLDAYIAFSRQRGLSSDGRCKAFADAADGTGWSEGVGVLVLERLSDAQRNGHQVLAVIRGSAINQDGASNGLSAPNGPSQQRVIKEALANAQLSAGDIDAVEAHGTGTKLGDPIEAQALLATYGRHRERPLWLGSLKSNIGHSSAAAGVGGVIKMVMAMRDGTLPKTLHVDTPSRAVDWSAGNVRLLTEAREWNDEGGPRRAGVSAFGVSGTNVHTILEQAPVEELVSGEAVGAPVASAVVPWVVSGRSVEAVRAGAAGLVPLVEEDRAAVGAALVGRSVFEQRAVVVGESAEEFAAGLRAVAAGEPLAGVAAGVVSATGKAVFVFPGQGSQWAGMAVELLESSPVFAARFAECERALSPFVDWSLADVVRAGDFGRVDVVQPVLWAVMVSLAALWESVGVRPDAVVGHSQGEIAAAVVAGALSLEDGARVVALRSKAITGLAGRGGMVSVPLPVDEVRSLLPEGVSVAAVNGPSSVVVAGDPAGLETVLASVERAKRVPVDYSSHSAQVEEIREEILSVLAGVSPGEATVPFFSTVDVEWADGTGLDAEYWYRNLRRTVEFEAAVRGLVDAGHSAFVEVSAHPVLTMGITATVGDEVVVSGTLRRDEGGLRRFLLSAGELFVRGVGVDFTSFFGGTSAYRDLPTYPFQRKWYWLEDSVGMAEAEQNRFWQTVEDGGLSELLGVDPQTPLSEVLPVLSDWRNRHDSRATVDSWRYRVTWKALPGGGSGELSGHFLVLVPETGHPLVDEVCRTLEGAGATVTRRELTAADSDRRTLARRLADVPRPLDRVVSLVGLDERPHPDHSVVPVGTALTLALVQALEDAGVDAPLWCLTGGAVSTGDDDPVTGVAQNLVWGLGRVAALEYPRRWGGLLDLVTGFDPAALVTALAGDGDEDQLALRPGAAYGRRLERAPLPDGPAPEPWRPRGTVLITGGTGAVGGQIAAWLARNGAEHLVLLSRQGGEAPGAAELTAELESLGARVTTAACDVTDREQLAALVADLEARGEHIRSVMHTAGAGRLVPLPDTDLAEFGDTLHAKVLGAAHLDELIGEVDAFVLFSSISAVWGSADHGAYAAANAYLDGLAENRRARGLGATSVVWGIWAPQDGKGMAANLAEQQLRGRGIPFMRPALAIEGFQQVLDRDETVVVVAAVDWDRFAPVFTSARPSALLADLPDARAALAGQDADAAAQDETSSPLLDRLRALPAAEQRELLAELVRTQAAAVLGHESAAEIEPGRAFRELGFDSLTAVDLRGRLNAATGLRLPVTVVFDYSSATALADHLRDELLGTAVASAAPVAVTVPAADDPIVIVAASCRYPGGVRSPEDLWQLLADGRDAISELPGDRGWDLGEVYDTDPDRPGTTYSRAGGFVYDAGLFDPEFFGISPREALAMDPQQRLLLETSWEALERGGIDPTSLRGTHTGVFVGAGYQGYGGDGERVPEEAEGHLIAGISSSVLSGRISYSLGLEGPALTIDTACSSSLVAVHLAAQALRSGECSLALAAGATILGSPLSFTGFSRQRGLAADGRCKPFGAEADGFGIAEGVGMLVLERLSDARRNGHPVLATVRGSAVNQDGASNGLTAPNGLSQQRVIQQALANAGLEPADVRVVEAHGTGTKLGDPIEAQALLATYGQDRAAPLRLGSLKSNIGHTQAASGVAGIIKMLQAMEHGVLPRTLHADVPSPFIDWSAGNVELLTEARPWEGARRAGVSSFGMSGTNAHVIIEQVGPAEEPPVEEPALEDDATTAAPAVAWTLSGRTEEAVREQAGALLDRLDADPLDVGYSLAATRTAFERRAVVVGADREHLAVGLRAVRDGEAPVHTADAGRRTVFVFPGQGTQWTGMALELLESAPVFAERFAECERALAPYVDWSLTEVLRSGEYEQVDRVQPVLFSVMVSLAELWRSCGVEPDAVVGHSQGEIAAACVAGALSLEDAAMIVALRSKALIALAGQGAMMFVAMAAGPLRERIAAWDGRIGVAAVNGPAAVTVSGDPEALEELGAALSGDGVMRWPIPGADFAAHSRQVERIHDELMCLLGGVTPRPTTVGFWSSADSAWLDGSALDAAYWYRNLRQTVEFDQAVNQLIAAGYDAFVEVSPSPVLAIWVQRALEAADGGVVVGTLHREAGGLDRFLTSLGELHARGAAVDWRAVHRGGRRVDLPTYAFQRQHYWLVPLPLEPRALPAAEDTDAWQYRVDWRVLHDLPTRPATGDWLVVTPAGTDVGGHLDALRRQGLTPLVVPWEAADDRTTGAARLRAAADGHTPAGVLSLLGLADRPWSDGTVLPTGLPLTVTLIGALGDAGIDAPLWAATSGAVSVSPADPLAGPAQAALWGLGGVAGVEYPGRWAGLVDLPAAFDDRAAQRLLTVLTGESGEDQVAVRPSGVYGRRIAHAGRSGSAAGRPWQPSGTVLVTGGLGALGGHVARWLATAGAEHLLLTGRRGADTPGADELTAELRALGARVTVAACDVADRDAVAELLAGIPAETPLTAVVHAAGVLDDGVVDSITAERAVGVARPKADAALVLHELTREMDLSAFVLFSSLASTVAGTGQGSYAAANAYLDALALHRRDLGLPATSVSWGLWAGKSLTDEAVAARLVRDGMPAMDPERAVAALRHAVGSGEPHVIVSDFAWDRFVAAFTALRPSPLIADLPEVAALTERTAVPERPAALDRAALLELVRTAAAEALGYEGADAIGRDRIFKDLGCDSLTAVELRNKLSAATGLRLPVTLVFDHPTPTAVVDHLAAELGEPEVRTETAVVTAAGAAVTDDAIAIVALACRFPGGVRTPEDFWRLISEGGDAITPFPTDRGWDLDALYDPDPDHHGTTYARGGGFLHDLADFDPAFFGISPREATTIDPQQRLLLETTWEAFERAGIDPQSVKGSRAGVFVGSSYHDYGLRVRNAPQEVEGYLGIGSAGSVASGRISYTFGLEGPAVSVDTACSSSLVAIHLAAQALRSGECTMALAGGAAAMATPTSFVEFSRQRGLAEDGRCKPFAAAADGTAWAEGVGLVLLERLSDARRNGHPVLATVRGSAVNQDGASNGLTAPNGPSQQRVIRDALAGARLAPADLDVVEAHGTGTRLGDPIEAQALLATYGQDRAQPLLLGSVKSNIGHSQAAAGIAGVIKMVLAMRHGTVPGTLHVDEPSPFIDWSAGSVDLVTENTPWPVTGHPRRAGVSSFGVSGTNAHVILEQVPDDESAAGAGVREPLSVPLVLSARSAQALREQADLLDRHLAENPDVRLADVGYTLATARAHLEHRAVVPYGDRAAVRAALRSVTGTVPPAEPRMAFLFSGQGSQRLGMGLGLHREFPVFAEAFDAVCAALDPLLERPLHEVIGAAAGSSDGELLDRTAYTQPALFAVEVALFRLAEHWGLRPDHLIGHSVGELAAAHVAGVLSLPDAALLVAERARLMQAMPADGAMVSVMAPEETVLPYLAEYGDRVTVAAVNSTVATVVAGDEDAVLDVAERLAADGRKTKRLRVSHAFHSPHMDGMLEEFRQVAARLEYHPPRIPVVSNVTGDLAGADELCTPDYWVRHVRDTVRFLDGVRALERAGVTAFVEIGPDSSLTALAQDCLEGRAELIPLLHRDRDEAESVTAALGRFHAQVATPGWERVFAGRDVRRVPLPTYAFQRERYWLDDTAGAGDVTSAGLVATGHPLIGAAVELADADTYVFTSRLSLRSTPWLADHGVFEEALFPATAFLELAVRAADEVGCARVDELSLAAPLVLPEDGAVVLQMRVGPQSADGTRSLEVFSRPQDAPADEAWTRHADGVLSPGATPVAPGAEALAEWPPPGAEPIDVTGLYEQFAESGFAYGPVFQGLTAAWRRGDEVFAEAALPASQRSEAGRFGLHPALLDSVLHSLAFGVLSGSGQAWLPFAWSGVTLHAGGAAAVRLRMAPTGDSSMSVALADGTGAPVATAESLALRPAAPARSATGGGRTHRTLFRPEFTEVPLPAADAVPAFEVRCYEPGQDAEAVRRATRRALADIRDWLGADRAGAKLVFSTRGAVPLTADDDVSDLAGAAVWGLVRSAQTEHPDRFVLVDHDHDHDDQARADAAAAYAVACGEPQLAMRDGRAYAYRIARVPVGTADAAPQWERGGTVLVTGGTGAIGAHVSRHLVTEHGVKRLLLTSRSGMAGRSAARLHEELTALGAEVEVASCDVADRDALAALLAAVPSEHPVTAVVHTAGVVQDGIVASITDEQLDFVLRPKVDAVLNLQELTAGLDLSAFVVFSSIAGVFGGMGQANYAAANAFLDALSHRRRAQDLPAASLAWGLWANDAGMSGHLNENDFKRIARGGIIAFPPAEGLELFDTALAEDHPVLLPLRLDTKAVQAQGEVPAVLRGLVRATVRRGAADTATGAAEAAGLAQRLSGMTDTQRDRALLDLVRDHTATVLGFVDADSVDADRGLMEAGFDSLTAVELRNRLGAASGLRLPATLLFDYPSCRAIAGYLATELVPEPAAAGQLPGLAELDRLTTLLDDERYREELTGRLHDLLAKARAAAGDDFVEERIDAADDDEIFDFIDNELGMS</sequence>
<keyword evidence="14" id="KW-1185">Reference proteome</keyword>
<evidence type="ECO:0000256" key="8">
    <source>
        <dbReference type="ARBA" id="ARBA00023315"/>
    </source>
</evidence>
<dbReference type="InterPro" id="IPR006162">
    <property type="entry name" value="Ppantetheine_attach_site"/>
</dbReference>
<dbReference type="Pfam" id="PF00550">
    <property type="entry name" value="PP-binding"/>
    <property type="match status" value="3"/>
</dbReference>
<feature type="domain" description="Carrier" evidence="10">
    <location>
        <begin position="2906"/>
        <end position="2981"/>
    </location>
</feature>
<feature type="domain" description="PKS/mFAS DH" evidence="12">
    <location>
        <begin position="3889"/>
        <end position="4167"/>
    </location>
</feature>
<dbReference type="PROSITE" id="PS00012">
    <property type="entry name" value="PHOSPHOPANTETHEINE"/>
    <property type="match status" value="2"/>
</dbReference>
<dbReference type="SMART" id="SM00822">
    <property type="entry name" value="PKS_KR"/>
    <property type="match status" value="3"/>
</dbReference>
<keyword evidence="5" id="KW-0808">Transferase</keyword>
<dbReference type="SUPFAM" id="SSF51735">
    <property type="entry name" value="NAD(P)-binding Rossmann-fold domains"/>
    <property type="match status" value="6"/>
</dbReference>
<dbReference type="Gene3D" id="3.40.366.10">
    <property type="entry name" value="Malonyl-Coenzyme A Acyl Carrier Protein, domain 2"/>
    <property type="match status" value="3"/>
</dbReference>
<dbReference type="Gene3D" id="3.40.47.10">
    <property type="match status" value="3"/>
</dbReference>
<dbReference type="InterPro" id="IPR036736">
    <property type="entry name" value="ACP-like_sf"/>
</dbReference>
<dbReference type="InterPro" id="IPR001227">
    <property type="entry name" value="Ac_transferase_dom_sf"/>
</dbReference>